<evidence type="ECO:0000313" key="1">
    <source>
        <dbReference type="EMBL" id="OMP02982.1"/>
    </source>
</evidence>
<sequence>MADLHQGQTGPSQSRRNLVRLTNFPRGAPPTCCASPTSLLPLCIKKAALLRTCHTDVDESEANTFH</sequence>
<evidence type="ECO:0000313" key="2">
    <source>
        <dbReference type="Proteomes" id="UP000187203"/>
    </source>
</evidence>
<comment type="caution">
    <text evidence="1">The sequence shown here is derived from an EMBL/GenBank/DDBJ whole genome shotgun (WGS) entry which is preliminary data.</text>
</comment>
<organism evidence="1 2">
    <name type="scientific">Corchorus olitorius</name>
    <dbReference type="NCBI Taxonomy" id="93759"/>
    <lineage>
        <taxon>Eukaryota</taxon>
        <taxon>Viridiplantae</taxon>
        <taxon>Streptophyta</taxon>
        <taxon>Embryophyta</taxon>
        <taxon>Tracheophyta</taxon>
        <taxon>Spermatophyta</taxon>
        <taxon>Magnoliopsida</taxon>
        <taxon>eudicotyledons</taxon>
        <taxon>Gunneridae</taxon>
        <taxon>Pentapetalae</taxon>
        <taxon>rosids</taxon>
        <taxon>malvids</taxon>
        <taxon>Malvales</taxon>
        <taxon>Malvaceae</taxon>
        <taxon>Grewioideae</taxon>
        <taxon>Apeibeae</taxon>
        <taxon>Corchorus</taxon>
    </lineage>
</organism>
<dbReference type="Proteomes" id="UP000187203">
    <property type="component" value="Unassembled WGS sequence"/>
</dbReference>
<gene>
    <name evidence="1" type="ORF">COLO4_10691</name>
</gene>
<dbReference type="EMBL" id="AWUE01014570">
    <property type="protein sequence ID" value="OMP02982.1"/>
    <property type="molecule type" value="Genomic_DNA"/>
</dbReference>
<dbReference type="AlphaFoldDB" id="A0A1R3K7B8"/>
<reference evidence="2" key="1">
    <citation type="submission" date="2013-09" db="EMBL/GenBank/DDBJ databases">
        <title>Corchorus olitorius genome sequencing.</title>
        <authorList>
            <person name="Alam M."/>
            <person name="Haque M.S."/>
            <person name="Islam M.S."/>
            <person name="Emdad E.M."/>
            <person name="Islam M.M."/>
            <person name="Ahmed B."/>
            <person name="Halim A."/>
            <person name="Hossen Q.M.M."/>
            <person name="Hossain M.Z."/>
            <person name="Ahmed R."/>
            <person name="Khan M.M."/>
            <person name="Islam R."/>
            <person name="Rashid M.M."/>
            <person name="Khan S.A."/>
            <person name="Rahman M.S."/>
            <person name="Alam M."/>
            <person name="Yahiya A.S."/>
            <person name="Khan M.S."/>
            <person name="Azam M.S."/>
            <person name="Haque T."/>
            <person name="Lashkar M.Z.H."/>
            <person name="Akhand A.I."/>
            <person name="Morshed G."/>
            <person name="Roy S."/>
            <person name="Uddin K.S."/>
            <person name="Rabeya T."/>
            <person name="Hossain A.S."/>
            <person name="Chowdhury A."/>
            <person name="Snigdha A.R."/>
            <person name="Mortoza M.S."/>
            <person name="Matin S.A."/>
            <person name="Hoque S.M.E."/>
            <person name="Islam M.K."/>
            <person name="Roy D.K."/>
            <person name="Haider R."/>
            <person name="Moosa M.M."/>
            <person name="Elias S.M."/>
            <person name="Hasan A.M."/>
            <person name="Jahan S."/>
            <person name="Shafiuddin M."/>
            <person name="Mahmood N."/>
            <person name="Shommy N.S."/>
        </authorList>
    </citation>
    <scope>NUCLEOTIDE SEQUENCE [LARGE SCALE GENOMIC DNA]</scope>
    <source>
        <strain evidence="2">cv. O-4</strain>
    </source>
</reference>
<name>A0A1R3K7B8_9ROSI</name>
<protein>
    <submittedName>
        <fullName evidence="1">Uncharacterized protein</fullName>
    </submittedName>
</protein>
<keyword evidence="2" id="KW-1185">Reference proteome</keyword>
<accession>A0A1R3K7B8</accession>
<proteinExistence type="predicted"/>